<dbReference type="AlphaFoldDB" id="A0A9P1I7L2"/>
<evidence type="ECO:0000313" key="1">
    <source>
        <dbReference type="EMBL" id="CAI5439663.1"/>
    </source>
</evidence>
<protein>
    <submittedName>
        <fullName evidence="1">Uncharacterized protein</fullName>
    </submittedName>
</protein>
<gene>
    <name evidence="1" type="ORF">CAMP_LOCUS2300</name>
</gene>
<accession>A0A9P1I7L2</accession>
<evidence type="ECO:0000313" key="2">
    <source>
        <dbReference type="Proteomes" id="UP001152747"/>
    </source>
</evidence>
<proteinExistence type="predicted"/>
<keyword evidence="2" id="KW-1185">Reference proteome</keyword>
<sequence length="143" mass="16577">MEEKLEDCWKQHGGSMSTWTQKFNGNQTYALLKPQAIDAIKTSRNYNEHKTERSDADDHAKFDASLKGFCSELIAAVPEDHPIVKFHMLDKHVPDFVKMFDSWAFVSEQGGKESMHMLMPYSDIMLRRKIQNLFLEESSPEFC</sequence>
<dbReference type="Proteomes" id="UP001152747">
    <property type="component" value="Unassembled WGS sequence"/>
</dbReference>
<organism evidence="1 2">
    <name type="scientific">Caenorhabditis angaria</name>
    <dbReference type="NCBI Taxonomy" id="860376"/>
    <lineage>
        <taxon>Eukaryota</taxon>
        <taxon>Metazoa</taxon>
        <taxon>Ecdysozoa</taxon>
        <taxon>Nematoda</taxon>
        <taxon>Chromadorea</taxon>
        <taxon>Rhabditida</taxon>
        <taxon>Rhabditina</taxon>
        <taxon>Rhabditomorpha</taxon>
        <taxon>Rhabditoidea</taxon>
        <taxon>Rhabditidae</taxon>
        <taxon>Peloderinae</taxon>
        <taxon>Caenorhabditis</taxon>
    </lineage>
</organism>
<comment type="caution">
    <text evidence="1">The sequence shown here is derived from an EMBL/GenBank/DDBJ whole genome shotgun (WGS) entry which is preliminary data.</text>
</comment>
<name>A0A9P1I7L2_9PELO</name>
<reference evidence="1" key="1">
    <citation type="submission" date="2022-11" db="EMBL/GenBank/DDBJ databases">
        <authorList>
            <person name="Kikuchi T."/>
        </authorList>
    </citation>
    <scope>NUCLEOTIDE SEQUENCE</scope>
    <source>
        <strain evidence="1">PS1010</strain>
    </source>
</reference>
<dbReference type="EMBL" id="CANHGI010000001">
    <property type="protein sequence ID" value="CAI5439663.1"/>
    <property type="molecule type" value="Genomic_DNA"/>
</dbReference>